<evidence type="ECO:0000256" key="1">
    <source>
        <dbReference type="ARBA" id="ARBA00023015"/>
    </source>
</evidence>
<dbReference type="EMBL" id="QXXA01000010">
    <property type="protein sequence ID" value="NBI07196.1"/>
    <property type="molecule type" value="Genomic_DNA"/>
</dbReference>
<dbReference type="AlphaFoldDB" id="A0A845R0D6"/>
<feature type="domain" description="HTH gntR-type" evidence="4">
    <location>
        <begin position="12"/>
        <end position="79"/>
    </location>
</feature>
<dbReference type="OrthoDB" id="389878at2"/>
<dbReference type="RefSeq" id="WP_160197658.1">
    <property type="nucleotide sequence ID" value="NZ_QXXA01000010.1"/>
</dbReference>
<evidence type="ECO:0000256" key="3">
    <source>
        <dbReference type="ARBA" id="ARBA00023163"/>
    </source>
</evidence>
<keyword evidence="1" id="KW-0805">Transcription regulation</keyword>
<reference evidence="5 6" key="1">
    <citation type="submission" date="2018-08" db="EMBL/GenBank/DDBJ databases">
        <title>Murine metabolic-syndrome-specific gut microbial biobank.</title>
        <authorList>
            <person name="Liu C."/>
        </authorList>
    </citation>
    <scope>NUCLEOTIDE SEQUENCE [LARGE SCALE GENOMIC DNA]</scope>
    <source>
        <strain evidence="5 6">583</strain>
    </source>
</reference>
<dbReference type="SMART" id="SM00345">
    <property type="entry name" value="HTH_GNTR"/>
    <property type="match status" value="1"/>
</dbReference>
<dbReference type="InterPro" id="IPR036390">
    <property type="entry name" value="WH_DNA-bd_sf"/>
</dbReference>
<protein>
    <submittedName>
        <fullName evidence="5">GntR family transcriptional regulator</fullName>
    </submittedName>
</protein>
<sequence>MELELIENKNGLSVGEYVYEMLKKNIINLNIKPGERISEKEISTIFEVSRTPVREAFIKLSREGVLYILPQRGTYISLIDLEQVEEARFIRESLETAVLKIATKSFPDDAMRELEENLQIEKELIKNKDYGKFLEFDEEFHKIIFKACNKERTWDIIEQVNTQYKRVRLLSFIADENWYKVIEQHEKLLKAIREKDNENAQKTINVHLKKLLKEQEQLKELFPQYFK</sequence>
<gene>
    <name evidence="5" type="ORF">D3Z33_10060</name>
</gene>
<organism evidence="5 6">
    <name type="scientific">Senegalia massiliensis</name>
    <dbReference type="NCBI Taxonomy" id="1720316"/>
    <lineage>
        <taxon>Bacteria</taxon>
        <taxon>Bacillati</taxon>
        <taxon>Bacillota</taxon>
        <taxon>Clostridia</taxon>
        <taxon>Eubacteriales</taxon>
        <taxon>Clostridiaceae</taxon>
        <taxon>Senegalia</taxon>
    </lineage>
</organism>
<dbReference type="Proteomes" id="UP000467132">
    <property type="component" value="Unassembled WGS sequence"/>
</dbReference>
<evidence type="ECO:0000313" key="6">
    <source>
        <dbReference type="Proteomes" id="UP000467132"/>
    </source>
</evidence>
<dbReference type="GO" id="GO:0003700">
    <property type="term" value="F:DNA-binding transcription factor activity"/>
    <property type="evidence" value="ECO:0007669"/>
    <property type="project" value="InterPro"/>
</dbReference>
<dbReference type="InterPro" id="IPR011711">
    <property type="entry name" value="GntR_C"/>
</dbReference>
<dbReference type="SUPFAM" id="SSF46785">
    <property type="entry name" value="Winged helix' DNA-binding domain"/>
    <property type="match status" value="1"/>
</dbReference>
<dbReference type="Pfam" id="PF00392">
    <property type="entry name" value="GntR"/>
    <property type="match status" value="1"/>
</dbReference>
<dbReference type="SUPFAM" id="SSF48008">
    <property type="entry name" value="GntR ligand-binding domain-like"/>
    <property type="match status" value="1"/>
</dbReference>
<dbReference type="InterPro" id="IPR036388">
    <property type="entry name" value="WH-like_DNA-bd_sf"/>
</dbReference>
<accession>A0A845R0D6</accession>
<keyword evidence="3" id="KW-0804">Transcription</keyword>
<evidence type="ECO:0000256" key="2">
    <source>
        <dbReference type="ARBA" id="ARBA00023125"/>
    </source>
</evidence>
<dbReference type="PANTHER" id="PTHR43537">
    <property type="entry name" value="TRANSCRIPTIONAL REGULATOR, GNTR FAMILY"/>
    <property type="match status" value="1"/>
</dbReference>
<name>A0A845R0D6_9CLOT</name>
<dbReference type="InterPro" id="IPR008920">
    <property type="entry name" value="TF_FadR/GntR_C"/>
</dbReference>
<keyword evidence="6" id="KW-1185">Reference proteome</keyword>
<keyword evidence="2" id="KW-0238">DNA-binding</keyword>
<dbReference type="PROSITE" id="PS50949">
    <property type="entry name" value="HTH_GNTR"/>
    <property type="match status" value="1"/>
</dbReference>
<evidence type="ECO:0000313" key="5">
    <source>
        <dbReference type="EMBL" id="NBI07196.1"/>
    </source>
</evidence>
<comment type="caution">
    <text evidence="5">The sequence shown here is derived from an EMBL/GenBank/DDBJ whole genome shotgun (WGS) entry which is preliminary data.</text>
</comment>
<proteinExistence type="predicted"/>
<dbReference type="Pfam" id="PF07729">
    <property type="entry name" value="FCD"/>
    <property type="match status" value="1"/>
</dbReference>
<dbReference type="PANTHER" id="PTHR43537:SF6">
    <property type="entry name" value="HTH-TYPE TRANSCRIPTIONAL REPRESSOR RSPR"/>
    <property type="match status" value="1"/>
</dbReference>
<dbReference type="CDD" id="cd07377">
    <property type="entry name" value="WHTH_GntR"/>
    <property type="match status" value="1"/>
</dbReference>
<dbReference type="GO" id="GO:0003677">
    <property type="term" value="F:DNA binding"/>
    <property type="evidence" value="ECO:0007669"/>
    <property type="project" value="UniProtKB-KW"/>
</dbReference>
<dbReference type="SMART" id="SM00895">
    <property type="entry name" value="FCD"/>
    <property type="match status" value="1"/>
</dbReference>
<dbReference type="PRINTS" id="PR00035">
    <property type="entry name" value="HTHGNTR"/>
</dbReference>
<dbReference type="Gene3D" id="1.20.120.530">
    <property type="entry name" value="GntR ligand-binding domain-like"/>
    <property type="match status" value="1"/>
</dbReference>
<evidence type="ECO:0000259" key="4">
    <source>
        <dbReference type="PROSITE" id="PS50949"/>
    </source>
</evidence>
<dbReference type="InterPro" id="IPR000524">
    <property type="entry name" value="Tscrpt_reg_HTH_GntR"/>
</dbReference>
<dbReference type="Gene3D" id="1.10.10.10">
    <property type="entry name" value="Winged helix-like DNA-binding domain superfamily/Winged helix DNA-binding domain"/>
    <property type="match status" value="1"/>
</dbReference>